<dbReference type="SUPFAM" id="SSF55729">
    <property type="entry name" value="Acyl-CoA N-acyltransferases (Nat)"/>
    <property type="match status" value="1"/>
</dbReference>
<keyword evidence="3" id="KW-1185">Reference proteome</keyword>
<dbReference type="Gene3D" id="3.40.630.30">
    <property type="match status" value="1"/>
</dbReference>
<evidence type="ECO:0000313" key="2">
    <source>
        <dbReference type="EMBL" id="CAG9185208.1"/>
    </source>
</evidence>
<comment type="caution">
    <text evidence="2">The sequence shown here is derived from an EMBL/GenBank/DDBJ whole genome shotgun (WGS) entry which is preliminary data.</text>
</comment>
<dbReference type="InterPro" id="IPR000182">
    <property type="entry name" value="GNAT_dom"/>
</dbReference>
<dbReference type="Proteomes" id="UP000706525">
    <property type="component" value="Unassembled WGS sequence"/>
</dbReference>
<dbReference type="RefSeq" id="WP_223994718.1">
    <property type="nucleotide sequence ID" value="NZ_CAJZAG010000014.1"/>
</dbReference>
<dbReference type="PROSITE" id="PS51186">
    <property type="entry name" value="GNAT"/>
    <property type="match status" value="1"/>
</dbReference>
<sequence length="264" mass="27865">MIELVEADAWSDMFAAAPAALAQRFGMATGRIGGHRLFAMRQSASTLFNRALGSGVEGQGDIAALDAVLPWLAEHCAARWAVVLAPSAVSDALSAKLSARGLAVQTDGLMKFHRSAAPVVEQPRCAYDIRLVGEDRSADFGGTAEAAFGLDAGLGEMFSALCGRPHWRTYAAYDGDTPVGVGAAYVSGDFAWLGVGATLEGYRQRGVQSALLARRIHDAQALGAKTLTIETHRMGPTEAPNGSHRNVLRAGFTPAYFRQVFLGA</sequence>
<protein>
    <recommendedName>
        <fullName evidence="1">N-acetyltransferase domain-containing protein</fullName>
    </recommendedName>
</protein>
<proteinExistence type="predicted"/>
<evidence type="ECO:0000259" key="1">
    <source>
        <dbReference type="PROSITE" id="PS51186"/>
    </source>
</evidence>
<evidence type="ECO:0000313" key="3">
    <source>
        <dbReference type="Proteomes" id="UP000706525"/>
    </source>
</evidence>
<feature type="domain" description="N-acetyltransferase" evidence="1">
    <location>
        <begin position="127"/>
        <end position="264"/>
    </location>
</feature>
<dbReference type="CDD" id="cd04301">
    <property type="entry name" value="NAT_SF"/>
    <property type="match status" value="1"/>
</dbReference>
<accession>A0ABN7ZI98</accession>
<gene>
    <name evidence="2" type="ORF">LMG32289_05862</name>
</gene>
<dbReference type="InterPro" id="IPR016181">
    <property type="entry name" value="Acyl_CoA_acyltransferase"/>
</dbReference>
<organism evidence="2 3">
    <name type="scientific">Cupriavidus pampae</name>
    <dbReference type="NCBI Taxonomy" id="659251"/>
    <lineage>
        <taxon>Bacteria</taxon>
        <taxon>Pseudomonadati</taxon>
        <taxon>Pseudomonadota</taxon>
        <taxon>Betaproteobacteria</taxon>
        <taxon>Burkholderiales</taxon>
        <taxon>Burkholderiaceae</taxon>
        <taxon>Cupriavidus</taxon>
    </lineage>
</organism>
<dbReference type="Pfam" id="PF00583">
    <property type="entry name" value="Acetyltransf_1"/>
    <property type="match status" value="1"/>
</dbReference>
<name>A0ABN7ZI98_9BURK</name>
<reference evidence="2 3" key="1">
    <citation type="submission" date="2021-08" db="EMBL/GenBank/DDBJ databases">
        <authorList>
            <person name="Peeters C."/>
        </authorList>
    </citation>
    <scope>NUCLEOTIDE SEQUENCE [LARGE SCALE GENOMIC DNA]</scope>
    <source>
        <strain evidence="2 3">LMG 32289</strain>
    </source>
</reference>
<dbReference type="EMBL" id="CAJZAG010000014">
    <property type="protein sequence ID" value="CAG9185208.1"/>
    <property type="molecule type" value="Genomic_DNA"/>
</dbReference>